<feature type="domain" description="Bulb-type lectin" evidence="4">
    <location>
        <begin position="33"/>
        <end position="152"/>
    </location>
</feature>
<protein>
    <recommendedName>
        <fullName evidence="4">Bulb-type lectin domain-containing protein</fullName>
    </recommendedName>
</protein>
<comment type="caution">
    <text evidence="5">The sequence shown here is derived from an EMBL/GenBank/DDBJ whole genome shotgun (WGS) entry which is preliminary data.</text>
</comment>
<feature type="chain" id="PRO_5040502039" description="Bulb-type lectin domain-containing protein" evidence="3">
    <location>
        <begin position="25"/>
        <end position="433"/>
    </location>
</feature>
<dbReference type="OrthoDB" id="1930390at2759"/>
<dbReference type="SUPFAM" id="SSF51110">
    <property type="entry name" value="alpha-D-mannose-specific plant lectins"/>
    <property type="match status" value="1"/>
</dbReference>
<dbReference type="PANTHER" id="PTHR47976:SF119">
    <property type="entry name" value="G-TYPE LECTIN S-RECEPTOR-LIKE SERINE_THREONINE-PROTEIN KINASE RLK1"/>
    <property type="match status" value="1"/>
</dbReference>
<dbReference type="PROSITE" id="PS50927">
    <property type="entry name" value="BULB_LECTIN"/>
    <property type="match status" value="1"/>
</dbReference>
<evidence type="ECO:0000256" key="1">
    <source>
        <dbReference type="ARBA" id="ARBA00022729"/>
    </source>
</evidence>
<reference evidence="5" key="1">
    <citation type="submission" date="2022-07" db="EMBL/GenBank/DDBJ databases">
        <authorList>
            <person name="Macas J."/>
            <person name="Novak P."/>
            <person name="Neumann P."/>
        </authorList>
    </citation>
    <scope>NUCLEOTIDE SEQUENCE</scope>
</reference>
<dbReference type="Pfam" id="PF01453">
    <property type="entry name" value="B_lectin"/>
    <property type="match status" value="1"/>
</dbReference>
<organism evidence="5 6">
    <name type="scientific">Cuscuta europaea</name>
    <name type="common">European dodder</name>
    <dbReference type="NCBI Taxonomy" id="41803"/>
    <lineage>
        <taxon>Eukaryota</taxon>
        <taxon>Viridiplantae</taxon>
        <taxon>Streptophyta</taxon>
        <taxon>Embryophyta</taxon>
        <taxon>Tracheophyta</taxon>
        <taxon>Spermatophyta</taxon>
        <taxon>Magnoliopsida</taxon>
        <taxon>eudicotyledons</taxon>
        <taxon>Gunneridae</taxon>
        <taxon>Pentapetalae</taxon>
        <taxon>asterids</taxon>
        <taxon>lamiids</taxon>
        <taxon>Solanales</taxon>
        <taxon>Convolvulaceae</taxon>
        <taxon>Cuscuteae</taxon>
        <taxon>Cuscuta</taxon>
        <taxon>Cuscuta subgen. Cuscuta</taxon>
    </lineage>
</organism>
<dbReference type="CDD" id="cd01098">
    <property type="entry name" value="PAN_AP_plant"/>
    <property type="match status" value="1"/>
</dbReference>
<dbReference type="SMART" id="SM00108">
    <property type="entry name" value="B_lectin"/>
    <property type="match status" value="1"/>
</dbReference>
<evidence type="ECO:0000256" key="3">
    <source>
        <dbReference type="SAM" id="SignalP"/>
    </source>
</evidence>
<evidence type="ECO:0000313" key="5">
    <source>
        <dbReference type="EMBL" id="CAH9094684.1"/>
    </source>
</evidence>
<dbReference type="InterPro" id="IPR051343">
    <property type="entry name" value="G-type_lectin_kinases/EP1-like"/>
</dbReference>
<evidence type="ECO:0000313" key="6">
    <source>
        <dbReference type="Proteomes" id="UP001152484"/>
    </source>
</evidence>
<sequence length="433" mass="47217">MVHTPFYLLIILIFLQLLPFPAFAQNNDNEIAVNSNLTATNGTEPWLLSPSGDFAFGFSQVKGRNQFLLCIWYAKIKDLTIVWHANTTTSGVPQGSTVQLDTENGLVLRDPQGNRLWRSDGYVGKVAYGSLYNTGKLALSGSDHTVLWDTFAHPTDTLLPTQEMKNGSSLMSLKSEVNFSQGRFYLQLLENGNLVLATKTVPTNVDYDAVYYTRQTNSGYKLIFTDKGSLSLLKTDNTTETLISLSDSIVKENYLRLTLNFDGVLALYGYPKASSGGNQKWVPQWTQPDNICISITGEKGSGACGYNNVCSPGPDKRPSCKCPQSYSLVDPGDVYGSCKPDFVPTCGGGGGGGGGSSSNLSFVEVKDTDWPLSDFEQINPSGMEECKRACLEDCFCAVAIFRSNSCWKKKLPLSNGRIDTSLGATAFLKVQSE</sequence>
<gene>
    <name evidence="5" type="ORF">CEURO_LOCUS12857</name>
</gene>
<name>A0A9P1ECA9_CUSEU</name>
<dbReference type="EMBL" id="CAMAPE010000031">
    <property type="protein sequence ID" value="CAH9094684.1"/>
    <property type="molecule type" value="Genomic_DNA"/>
</dbReference>
<dbReference type="AlphaFoldDB" id="A0A9P1ECA9"/>
<dbReference type="PANTHER" id="PTHR47976">
    <property type="entry name" value="G-TYPE LECTIN S-RECEPTOR-LIKE SERINE/THREONINE-PROTEIN KINASE SD2-5"/>
    <property type="match status" value="1"/>
</dbReference>
<dbReference type="Gene3D" id="2.90.10.10">
    <property type="entry name" value="Bulb-type lectin domain"/>
    <property type="match status" value="2"/>
</dbReference>
<dbReference type="InterPro" id="IPR001480">
    <property type="entry name" value="Bulb-type_lectin_dom"/>
</dbReference>
<keyword evidence="6" id="KW-1185">Reference proteome</keyword>
<dbReference type="Proteomes" id="UP001152484">
    <property type="component" value="Unassembled WGS sequence"/>
</dbReference>
<dbReference type="InterPro" id="IPR036426">
    <property type="entry name" value="Bulb-type_lectin_dom_sf"/>
</dbReference>
<keyword evidence="2" id="KW-0325">Glycoprotein</keyword>
<accession>A0A9P1ECA9</accession>
<evidence type="ECO:0000259" key="4">
    <source>
        <dbReference type="PROSITE" id="PS50927"/>
    </source>
</evidence>
<feature type="signal peptide" evidence="3">
    <location>
        <begin position="1"/>
        <end position="24"/>
    </location>
</feature>
<keyword evidence="1 3" id="KW-0732">Signal</keyword>
<dbReference type="FunFam" id="2.90.10.10:FF:000006">
    <property type="entry name" value="Serine/threonine-protein kinase"/>
    <property type="match status" value="1"/>
</dbReference>
<proteinExistence type="predicted"/>
<evidence type="ECO:0000256" key="2">
    <source>
        <dbReference type="ARBA" id="ARBA00023180"/>
    </source>
</evidence>